<dbReference type="SMART" id="SM00388">
    <property type="entry name" value="HisKA"/>
    <property type="match status" value="1"/>
</dbReference>
<dbReference type="CDD" id="cd16922">
    <property type="entry name" value="HATPase_EvgS-ArcB-TorS-like"/>
    <property type="match status" value="1"/>
</dbReference>
<evidence type="ECO:0000256" key="8">
    <source>
        <dbReference type="SAM" id="SignalP"/>
    </source>
</evidence>
<dbReference type="EMBL" id="JBHULT010000013">
    <property type="protein sequence ID" value="MFD2519142.1"/>
    <property type="molecule type" value="Genomic_DNA"/>
</dbReference>
<keyword evidence="7" id="KW-0472">Membrane</keyword>
<dbReference type="Proteomes" id="UP001597468">
    <property type="component" value="Unassembled WGS sequence"/>
</dbReference>
<dbReference type="SMART" id="SM00387">
    <property type="entry name" value="HATPase_c"/>
    <property type="match status" value="1"/>
</dbReference>
<evidence type="ECO:0000259" key="9">
    <source>
        <dbReference type="PROSITE" id="PS50109"/>
    </source>
</evidence>
<dbReference type="Gene3D" id="3.30.565.10">
    <property type="entry name" value="Histidine kinase-like ATPase, C-terminal domain"/>
    <property type="match status" value="1"/>
</dbReference>
<dbReference type="CDD" id="cd00082">
    <property type="entry name" value="HisKA"/>
    <property type="match status" value="1"/>
</dbReference>
<feature type="signal peptide" evidence="8">
    <location>
        <begin position="1"/>
        <end position="22"/>
    </location>
</feature>
<dbReference type="RefSeq" id="WP_380754833.1">
    <property type="nucleotide sequence ID" value="NZ_JBHULT010000013.1"/>
</dbReference>
<dbReference type="InterPro" id="IPR036890">
    <property type="entry name" value="HATPase_C_sf"/>
</dbReference>
<dbReference type="PROSITE" id="PS50110">
    <property type="entry name" value="RESPONSE_REGULATORY"/>
    <property type="match status" value="1"/>
</dbReference>
<dbReference type="SUPFAM" id="SSF47384">
    <property type="entry name" value="Homodimeric domain of signal transducing histidine kinase"/>
    <property type="match status" value="1"/>
</dbReference>
<proteinExistence type="predicted"/>
<organism evidence="11 12">
    <name type="scientific">Salinimicrobium flavum</name>
    <dbReference type="NCBI Taxonomy" id="1737065"/>
    <lineage>
        <taxon>Bacteria</taxon>
        <taxon>Pseudomonadati</taxon>
        <taxon>Bacteroidota</taxon>
        <taxon>Flavobacteriia</taxon>
        <taxon>Flavobacteriales</taxon>
        <taxon>Flavobacteriaceae</taxon>
        <taxon>Salinimicrobium</taxon>
    </lineage>
</organism>
<dbReference type="CDD" id="cd17546">
    <property type="entry name" value="REC_hyHK_CKI1_RcsC-like"/>
    <property type="match status" value="1"/>
</dbReference>
<keyword evidence="11" id="KW-0067">ATP-binding</keyword>
<dbReference type="InterPro" id="IPR011006">
    <property type="entry name" value="CheY-like_superfamily"/>
</dbReference>
<dbReference type="PRINTS" id="PR00344">
    <property type="entry name" value="BCTRLSENSOR"/>
</dbReference>
<dbReference type="PANTHER" id="PTHR43047">
    <property type="entry name" value="TWO-COMPONENT HISTIDINE PROTEIN KINASE"/>
    <property type="match status" value="1"/>
</dbReference>
<feature type="chain" id="PRO_5046912749" description="histidine kinase" evidence="8">
    <location>
        <begin position="23"/>
        <end position="681"/>
    </location>
</feature>
<dbReference type="SUPFAM" id="SSF53850">
    <property type="entry name" value="Periplasmic binding protein-like II"/>
    <property type="match status" value="1"/>
</dbReference>
<evidence type="ECO:0000259" key="10">
    <source>
        <dbReference type="PROSITE" id="PS50110"/>
    </source>
</evidence>
<dbReference type="InterPro" id="IPR003594">
    <property type="entry name" value="HATPase_dom"/>
</dbReference>
<dbReference type="InterPro" id="IPR036097">
    <property type="entry name" value="HisK_dim/P_sf"/>
</dbReference>
<dbReference type="GO" id="GO:0005524">
    <property type="term" value="F:ATP binding"/>
    <property type="evidence" value="ECO:0007669"/>
    <property type="project" value="UniProtKB-KW"/>
</dbReference>
<comment type="catalytic activity">
    <reaction evidence="1">
        <text>ATP + protein L-histidine = ADP + protein N-phospho-L-histidine.</text>
        <dbReference type="EC" id="2.7.13.3"/>
    </reaction>
</comment>
<feature type="domain" description="Response regulatory" evidence="10">
    <location>
        <begin position="562"/>
        <end position="677"/>
    </location>
</feature>
<dbReference type="Pfam" id="PF00072">
    <property type="entry name" value="Response_reg"/>
    <property type="match status" value="1"/>
</dbReference>
<dbReference type="InterPro" id="IPR004358">
    <property type="entry name" value="Sig_transdc_His_kin-like_C"/>
</dbReference>
<keyword evidence="11" id="KW-0547">Nucleotide-binding</keyword>
<reference evidence="12" key="1">
    <citation type="journal article" date="2019" name="Int. J. Syst. Evol. Microbiol.">
        <title>The Global Catalogue of Microorganisms (GCM) 10K type strain sequencing project: providing services to taxonomists for standard genome sequencing and annotation.</title>
        <authorList>
            <consortium name="The Broad Institute Genomics Platform"/>
            <consortium name="The Broad Institute Genome Sequencing Center for Infectious Disease"/>
            <person name="Wu L."/>
            <person name="Ma J."/>
        </authorList>
    </citation>
    <scope>NUCLEOTIDE SEQUENCE [LARGE SCALE GENOMIC DNA]</scope>
    <source>
        <strain evidence="12">KCTC 42585</strain>
    </source>
</reference>
<feature type="domain" description="Histidine kinase" evidence="9">
    <location>
        <begin position="321"/>
        <end position="539"/>
    </location>
</feature>
<evidence type="ECO:0000256" key="1">
    <source>
        <dbReference type="ARBA" id="ARBA00000085"/>
    </source>
</evidence>
<keyword evidence="7" id="KW-1133">Transmembrane helix</keyword>
<evidence type="ECO:0000256" key="3">
    <source>
        <dbReference type="ARBA" id="ARBA00022553"/>
    </source>
</evidence>
<evidence type="ECO:0000313" key="11">
    <source>
        <dbReference type="EMBL" id="MFD2519142.1"/>
    </source>
</evidence>
<dbReference type="Pfam" id="PF02518">
    <property type="entry name" value="HATPase_c"/>
    <property type="match status" value="1"/>
</dbReference>
<keyword evidence="4" id="KW-0808">Transferase</keyword>
<dbReference type="PROSITE" id="PS50109">
    <property type="entry name" value="HIS_KIN"/>
    <property type="match status" value="1"/>
</dbReference>
<feature type="transmembrane region" description="Helical" evidence="7">
    <location>
        <begin position="261"/>
        <end position="283"/>
    </location>
</feature>
<sequence>MNKIVSKLLLLIFLGCGVNITAQEEAPSLIRVGIYHNPPKVFINEQGKADGIFIDILDCILKDENLQVKYVPGRWEELTEMLSRGKIDVLPDVAFSKERDSLFTFNSLPVLNSWLEAYTRKDNRIYTLAGLENKKIGVLNGSVQEDFFRGYIKENLDLKYEIKAYPGYPQSVRALKSGEIEVLIASRFFYFSKFSEKMISPTGIIFRPSELYFAFPKQVDPVLTEIFDRKLAQLKNDPHSEYYGILHSWFDPVLRTGIPPYVLWLLVTIIILLLIIIAFTLLLRYQVKLKTRALWQKNRQLTLAKEKAEENERLKTIFLQNMSHEIRTPMNGIIGFLNLLKEPDLDSDSRQKYIDIVNKSGKRLLATINNIIEISKIDSRQIAVHYSEVDIFEVTDFYFHFFHQQAEEKKLQLKLSVNLGEEDSPVITDKFILDNILTNLLNNAIKFTTKGFIEFGVYREEEMLVFYVKDTGVGIPEERQEAIFERFVQANLNITRPHEGSGLGLAIVKAYVEVLKGKLWLESHPGKGTTFFFSIPFIPAKKEDFPIDSDKEMPEVSGEKIKMLIAEDDNISYLFIQQLLNKPEITLLRAKDGKQVIDLAKENPDLSLILMDIKMPVLNGIDATKKIREFNPLVPIIAQSAYSSPGDQEKAFEAGCNDYITKPISKKRLLSLIHKFSGSFI</sequence>
<dbReference type="Gene3D" id="3.40.50.2300">
    <property type="match status" value="1"/>
</dbReference>
<keyword evidence="5" id="KW-0418">Kinase</keyword>
<dbReference type="InterPro" id="IPR005467">
    <property type="entry name" value="His_kinase_dom"/>
</dbReference>
<name>A0ABW5IZL1_9FLAO</name>
<dbReference type="Pfam" id="PF00497">
    <property type="entry name" value="SBP_bac_3"/>
    <property type="match status" value="1"/>
</dbReference>
<gene>
    <name evidence="11" type="ORF">ACFSTG_14635</name>
</gene>
<dbReference type="SUPFAM" id="SSF55874">
    <property type="entry name" value="ATPase domain of HSP90 chaperone/DNA topoisomerase II/histidine kinase"/>
    <property type="match status" value="1"/>
</dbReference>
<evidence type="ECO:0000256" key="4">
    <source>
        <dbReference type="ARBA" id="ARBA00022679"/>
    </source>
</evidence>
<evidence type="ECO:0000256" key="6">
    <source>
        <dbReference type="PROSITE-ProRule" id="PRU00169"/>
    </source>
</evidence>
<dbReference type="PANTHER" id="PTHR43047:SF72">
    <property type="entry name" value="OSMOSENSING HISTIDINE PROTEIN KINASE SLN1"/>
    <property type="match status" value="1"/>
</dbReference>
<dbReference type="SUPFAM" id="SSF52172">
    <property type="entry name" value="CheY-like"/>
    <property type="match status" value="1"/>
</dbReference>
<dbReference type="EC" id="2.7.13.3" evidence="2"/>
<evidence type="ECO:0000256" key="5">
    <source>
        <dbReference type="ARBA" id="ARBA00022777"/>
    </source>
</evidence>
<protein>
    <recommendedName>
        <fullName evidence="2">histidine kinase</fullName>
        <ecNumber evidence="2">2.7.13.3</ecNumber>
    </recommendedName>
</protein>
<keyword evidence="3 6" id="KW-0597">Phosphoprotein</keyword>
<evidence type="ECO:0000256" key="2">
    <source>
        <dbReference type="ARBA" id="ARBA00012438"/>
    </source>
</evidence>
<accession>A0ABW5IZL1</accession>
<dbReference type="Gene3D" id="1.10.287.130">
    <property type="match status" value="1"/>
</dbReference>
<keyword evidence="8" id="KW-0732">Signal</keyword>
<keyword evidence="12" id="KW-1185">Reference proteome</keyword>
<dbReference type="SMART" id="SM00062">
    <property type="entry name" value="PBPb"/>
    <property type="match status" value="1"/>
</dbReference>
<evidence type="ECO:0000313" key="12">
    <source>
        <dbReference type="Proteomes" id="UP001597468"/>
    </source>
</evidence>
<dbReference type="InterPro" id="IPR001638">
    <property type="entry name" value="Solute-binding_3/MltF_N"/>
</dbReference>
<feature type="modified residue" description="4-aspartylphosphate" evidence="6">
    <location>
        <position position="612"/>
    </location>
</feature>
<comment type="caution">
    <text evidence="11">The sequence shown here is derived from an EMBL/GenBank/DDBJ whole genome shotgun (WGS) entry which is preliminary data.</text>
</comment>
<evidence type="ECO:0000256" key="7">
    <source>
        <dbReference type="SAM" id="Phobius"/>
    </source>
</evidence>
<dbReference type="Pfam" id="PF00512">
    <property type="entry name" value="HisKA"/>
    <property type="match status" value="1"/>
</dbReference>
<dbReference type="SMART" id="SM00448">
    <property type="entry name" value="REC"/>
    <property type="match status" value="1"/>
</dbReference>
<dbReference type="InterPro" id="IPR003661">
    <property type="entry name" value="HisK_dim/P_dom"/>
</dbReference>
<dbReference type="Gene3D" id="3.40.190.10">
    <property type="entry name" value="Periplasmic binding protein-like II"/>
    <property type="match status" value="2"/>
</dbReference>
<keyword evidence="7" id="KW-0812">Transmembrane</keyword>
<dbReference type="InterPro" id="IPR001789">
    <property type="entry name" value="Sig_transdc_resp-reg_receiver"/>
</dbReference>